<reference evidence="1" key="1">
    <citation type="journal article" date="2018" name="Genome Biol.">
        <title>SKESA: strategic k-mer extension for scrupulous assemblies.</title>
        <authorList>
            <person name="Souvorov A."/>
            <person name="Agarwala R."/>
            <person name="Lipman D.J."/>
        </authorList>
    </citation>
    <scope>NUCLEOTIDE SEQUENCE</scope>
    <source>
        <strain evidence="1">91871</strain>
    </source>
</reference>
<reference evidence="1" key="2">
    <citation type="submission" date="2021-07" db="EMBL/GenBank/DDBJ databases">
        <authorList>
            <consortium name="NCBI Pathogen Detection Project"/>
        </authorList>
    </citation>
    <scope>NUCLEOTIDE SEQUENCE</scope>
    <source>
        <strain evidence="1">91871</strain>
    </source>
</reference>
<gene>
    <name evidence="1" type="ORF">KV121_001894</name>
</gene>
<comment type="caution">
    <text evidence="1">The sequence shown here is derived from an EMBL/GenBank/DDBJ whole genome shotgun (WGS) entry which is preliminary data.</text>
</comment>
<dbReference type="AlphaFoldDB" id="A0A9P3Z379"/>
<evidence type="ECO:0000313" key="1">
    <source>
        <dbReference type="EMBL" id="HBH7041846.1"/>
    </source>
</evidence>
<accession>A0A9P3Z379</accession>
<name>A0A9P3Z379_CITFR</name>
<sequence length="144" mass="16118">MSKNLDLFNQQTAEIFAVLWENFPVPQVILYEKFDAALPDDWFEQLNSPKMKEFNELRSVIDGTFTFLEENGYIHYKTDHQTHFSEVRLTEKALAVLNKKPEALGGNETMGDKIINAVKDGTPGVIAGAVTNLLTLGVNLVTST</sequence>
<protein>
    <submittedName>
        <fullName evidence="1">Uncharacterized protein</fullName>
    </submittedName>
</protein>
<organism evidence="1 2">
    <name type="scientific">Citrobacter freundii</name>
    <dbReference type="NCBI Taxonomy" id="546"/>
    <lineage>
        <taxon>Bacteria</taxon>
        <taxon>Pseudomonadati</taxon>
        <taxon>Pseudomonadota</taxon>
        <taxon>Gammaproteobacteria</taxon>
        <taxon>Enterobacterales</taxon>
        <taxon>Enterobacteriaceae</taxon>
        <taxon>Citrobacter</taxon>
        <taxon>Citrobacter freundii complex</taxon>
    </lineage>
</organism>
<dbReference type="Proteomes" id="UP000885148">
    <property type="component" value="Unassembled WGS sequence"/>
</dbReference>
<evidence type="ECO:0000313" key="2">
    <source>
        <dbReference type="Proteomes" id="UP000885148"/>
    </source>
</evidence>
<dbReference type="EMBL" id="DAESCB010000004">
    <property type="protein sequence ID" value="HBH7041846.1"/>
    <property type="molecule type" value="Genomic_DNA"/>
</dbReference>
<proteinExistence type="predicted"/>